<accession>A0A0A9H157</accession>
<name>A0A0A9H157_ARUDO</name>
<reference evidence="1" key="1">
    <citation type="submission" date="2014-09" db="EMBL/GenBank/DDBJ databases">
        <authorList>
            <person name="Magalhaes I.L.F."/>
            <person name="Oliveira U."/>
            <person name="Santos F.R."/>
            <person name="Vidigal T.H.D.A."/>
            <person name="Brescovit A.D."/>
            <person name="Santos A.J."/>
        </authorList>
    </citation>
    <scope>NUCLEOTIDE SEQUENCE</scope>
    <source>
        <tissue evidence="1">Shoot tissue taken approximately 20 cm above the soil surface</tissue>
    </source>
</reference>
<reference evidence="1" key="2">
    <citation type="journal article" date="2015" name="Data Brief">
        <title>Shoot transcriptome of the giant reed, Arundo donax.</title>
        <authorList>
            <person name="Barrero R.A."/>
            <person name="Guerrero F.D."/>
            <person name="Moolhuijzen P."/>
            <person name="Goolsby J.A."/>
            <person name="Tidwell J."/>
            <person name="Bellgard S.E."/>
            <person name="Bellgard M.I."/>
        </authorList>
    </citation>
    <scope>NUCLEOTIDE SEQUENCE</scope>
    <source>
        <tissue evidence="1">Shoot tissue taken approximately 20 cm above the soil surface</tissue>
    </source>
</reference>
<dbReference type="EMBL" id="GBRH01168377">
    <property type="protein sequence ID" value="JAE29519.1"/>
    <property type="molecule type" value="Transcribed_RNA"/>
</dbReference>
<proteinExistence type="predicted"/>
<evidence type="ECO:0000313" key="1">
    <source>
        <dbReference type="EMBL" id="JAE29519.1"/>
    </source>
</evidence>
<organism evidence="1">
    <name type="scientific">Arundo donax</name>
    <name type="common">Giant reed</name>
    <name type="synonym">Donax arundinaceus</name>
    <dbReference type="NCBI Taxonomy" id="35708"/>
    <lineage>
        <taxon>Eukaryota</taxon>
        <taxon>Viridiplantae</taxon>
        <taxon>Streptophyta</taxon>
        <taxon>Embryophyta</taxon>
        <taxon>Tracheophyta</taxon>
        <taxon>Spermatophyta</taxon>
        <taxon>Magnoliopsida</taxon>
        <taxon>Liliopsida</taxon>
        <taxon>Poales</taxon>
        <taxon>Poaceae</taxon>
        <taxon>PACMAD clade</taxon>
        <taxon>Arundinoideae</taxon>
        <taxon>Arundineae</taxon>
        <taxon>Arundo</taxon>
    </lineage>
</organism>
<dbReference type="AlphaFoldDB" id="A0A0A9H157"/>
<sequence>MPHCSALRVTYYDRQCDPGERARAHLWIILAPCRFSLKLSGGSTARYHLRA</sequence>
<protein>
    <submittedName>
        <fullName evidence="1">Uncharacterized protein</fullName>
    </submittedName>
</protein>